<evidence type="ECO:0000256" key="7">
    <source>
        <dbReference type="ARBA" id="ARBA00023136"/>
    </source>
</evidence>
<feature type="transmembrane region" description="Helical" evidence="11">
    <location>
        <begin position="100"/>
        <end position="120"/>
    </location>
</feature>
<dbReference type="InterPro" id="IPR028055">
    <property type="entry name" value="YidC/Oxa/ALB_C"/>
</dbReference>
<evidence type="ECO:0000256" key="9">
    <source>
        <dbReference type="RuleBase" id="RU003945"/>
    </source>
</evidence>
<feature type="compositionally biased region" description="Polar residues" evidence="10">
    <location>
        <begin position="323"/>
        <end position="342"/>
    </location>
</feature>
<dbReference type="CDD" id="cd20070">
    <property type="entry name" value="5TM_YidC_Alb3"/>
    <property type="match status" value="1"/>
</dbReference>
<feature type="transmembrane region" description="Helical" evidence="11">
    <location>
        <begin position="170"/>
        <end position="192"/>
    </location>
</feature>
<feature type="transmembrane region" description="Helical" evidence="11">
    <location>
        <begin position="34"/>
        <end position="54"/>
    </location>
</feature>
<keyword evidence="4 9" id="KW-0812">Transmembrane</keyword>
<evidence type="ECO:0000256" key="2">
    <source>
        <dbReference type="ARBA" id="ARBA00022448"/>
    </source>
</evidence>
<keyword evidence="2" id="KW-0813">Transport</keyword>
<dbReference type="AlphaFoldDB" id="A0A8J3N0G4"/>
<evidence type="ECO:0000256" key="6">
    <source>
        <dbReference type="ARBA" id="ARBA00022989"/>
    </source>
</evidence>
<evidence type="ECO:0000256" key="10">
    <source>
        <dbReference type="SAM" id="MobiDB-lite"/>
    </source>
</evidence>
<dbReference type="GO" id="GO:0051205">
    <property type="term" value="P:protein insertion into membrane"/>
    <property type="evidence" value="ECO:0007669"/>
    <property type="project" value="TreeGrafter"/>
</dbReference>
<evidence type="ECO:0000259" key="12">
    <source>
        <dbReference type="Pfam" id="PF02096"/>
    </source>
</evidence>
<dbReference type="NCBIfam" id="TIGR03592">
    <property type="entry name" value="yidC_oxa1_cterm"/>
    <property type="match status" value="1"/>
</dbReference>
<feature type="compositionally biased region" description="Polar residues" evidence="10">
    <location>
        <begin position="270"/>
        <end position="286"/>
    </location>
</feature>
<keyword evidence="6 11" id="KW-1133">Transmembrane helix</keyword>
<keyword evidence="5" id="KW-0653">Protein transport</keyword>
<protein>
    <submittedName>
        <fullName evidence="13">Membrane protein</fullName>
    </submittedName>
</protein>
<name>A0A8J3N0G4_9CHLR</name>
<dbReference type="GO" id="GO:0015031">
    <property type="term" value="P:protein transport"/>
    <property type="evidence" value="ECO:0007669"/>
    <property type="project" value="UniProtKB-KW"/>
</dbReference>
<feature type="compositionally biased region" description="Basic residues" evidence="10">
    <location>
        <begin position="352"/>
        <end position="363"/>
    </location>
</feature>
<organism evidence="13 14">
    <name type="scientific">Reticulibacter mediterranei</name>
    <dbReference type="NCBI Taxonomy" id="2778369"/>
    <lineage>
        <taxon>Bacteria</taxon>
        <taxon>Bacillati</taxon>
        <taxon>Chloroflexota</taxon>
        <taxon>Ktedonobacteria</taxon>
        <taxon>Ktedonobacterales</taxon>
        <taxon>Reticulibacteraceae</taxon>
        <taxon>Reticulibacter</taxon>
    </lineage>
</organism>
<feature type="compositionally biased region" description="Basic and acidic residues" evidence="10">
    <location>
        <begin position="287"/>
        <end position="318"/>
    </location>
</feature>
<dbReference type="PANTHER" id="PTHR12428">
    <property type="entry name" value="OXA1"/>
    <property type="match status" value="1"/>
</dbReference>
<evidence type="ECO:0000256" key="3">
    <source>
        <dbReference type="ARBA" id="ARBA00022475"/>
    </source>
</evidence>
<dbReference type="GO" id="GO:0032977">
    <property type="term" value="F:membrane insertase activity"/>
    <property type="evidence" value="ECO:0007669"/>
    <property type="project" value="InterPro"/>
</dbReference>
<evidence type="ECO:0000256" key="8">
    <source>
        <dbReference type="ARBA" id="ARBA00023186"/>
    </source>
</evidence>
<dbReference type="InterPro" id="IPR047196">
    <property type="entry name" value="YidC_ALB_C"/>
</dbReference>
<comment type="similarity">
    <text evidence="9">Belongs to the OXA1/ALB3/YidC family.</text>
</comment>
<dbReference type="Proteomes" id="UP000597444">
    <property type="component" value="Unassembled WGS sequence"/>
</dbReference>
<feature type="region of interest" description="Disordered" evidence="10">
    <location>
        <begin position="270"/>
        <end position="363"/>
    </location>
</feature>
<dbReference type="Pfam" id="PF02096">
    <property type="entry name" value="60KD_IMP"/>
    <property type="match status" value="1"/>
</dbReference>
<dbReference type="GO" id="GO:0005886">
    <property type="term" value="C:plasma membrane"/>
    <property type="evidence" value="ECO:0007669"/>
    <property type="project" value="UniProtKB-SubCell"/>
</dbReference>
<dbReference type="PANTHER" id="PTHR12428:SF65">
    <property type="entry name" value="CYTOCHROME C OXIDASE ASSEMBLY PROTEIN COX18, MITOCHONDRIAL"/>
    <property type="match status" value="1"/>
</dbReference>
<dbReference type="InterPro" id="IPR001708">
    <property type="entry name" value="YidC/ALB3/OXA1/COX18"/>
</dbReference>
<evidence type="ECO:0000256" key="4">
    <source>
        <dbReference type="ARBA" id="ARBA00022692"/>
    </source>
</evidence>
<gene>
    <name evidence="13" type="ORF">KSF_042420</name>
</gene>
<keyword evidence="8" id="KW-0143">Chaperone</keyword>
<keyword evidence="14" id="KW-1185">Reference proteome</keyword>
<proteinExistence type="inferred from homology"/>
<comment type="caution">
    <text evidence="13">The sequence shown here is derived from an EMBL/GenBank/DDBJ whole genome shotgun (WGS) entry which is preliminary data.</text>
</comment>
<keyword evidence="3" id="KW-1003">Cell membrane</keyword>
<comment type="subcellular location">
    <subcellularLocation>
        <location evidence="1">Cell membrane</location>
        <topology evidence="1">Multi-pass membrane protein</topology>
    </subcellularLocation>
    <subcellularLocation>
        <location evidence="9">Membrane</location>
        <topology evidence="9">Multi-pass membrane protein</topology>
    </subcellularLocation>
</comment>
<feature type="transmembrane region" description="Helical" evidence="11">
    <location>
        <begin position="221"/>
        <end position="242"/>
    </location>
</feature>
<feature type="transmembrane region" description="Helical" evidence="11">
    <location>
        <begin position="7"/>
        <end position="28"/>
    </location>
</feature>
<keyword evidence="7 11" id="KW-0472">Membrane</keyword>
<evidence type="ECO:0000313" key="14">
    <source>
        <dbReference type="Proteomes" id="UP000597444"/>
    </source>
</evidence>
<evidence type="ECO:0000313" key="13">
    <source>
        <dbReference type="EMBL" id="GHO94194.1"/>
    </source>
</evidence>
<dbReference type="RefSeq" id="WP_220204949.1">
    <property type="nucleotide sequence ID" value="NZ_BNJK01000001.1"/>
</dbReference>
<evidence type="ECO:0000256" key="5">
    <source>
        <dbReference type="ARBA" id="ARBA00022927"/>
    </source>
</evidence>
<feature type="domain" description="Membrane insertase YidC/Oxa/ALB C-terminal" evidence="12">
    <location>
        <begin position="34"/>
        <end position="257"/>
    </location>
</feature>
<accession>A0A8J3N0G4</accession>
<dbReference type="EMBL" id="BNJK01000001">
    <property type="protein sequence ID" value="GHO94194.1"/>
    <property type="molecule type" value="Genomic_DNA"/>
</dbReference>
<evidence type="ECO:0000256" key="1">
    <source>
        <dbReference type="ARBA" id="ARBA00004651"/>
    </source>
</evidence>
<reference evidence="13" key="1">
    <citation type="submission" date="2020-10" db="EMBL/GenBank/DDBJ databases">
        <title>Taxonomic study of unclassified bacteria belonging to the class Ktedonobacteria.</title>
        <authorList>
            <person name="Yabe S."/>
            <person name="Wang C.M."/>
            <person name="Zheng Y."/>
            <person name="Sakai Y."/>
            <person name="Cavaletti L."/>
            <person name="Monciardini P."/>
            <person name="Donadio S."/>
        </authorList>
    </citation>
    <scope>NUCLEOTIDE SEQUENCE</scope>
    <source>
        <strain evidence="13">ID150040</strain>
    </source>
</reference>
<evidence type="ECO:0000256" key="11">
    <source>
        <dbReference type="SAM" id="Phobius"/>
    </source>
</evidence>
<sequence>MGELFGPIGYLFNLIFTFPIFNALMLLYHLFGDFALSIIVLTVIIRLILVPLTLQSLKSTKAMQTLQPRLAEIKKKYANDQQAQLTETQRLYKEAGVNPVAGCLPMFLQMPVLYGLYFAIGNLIHTTSGGNGQLPNGYFRTINSLLYPFVPHFSANPDLNLNWFTFLNPAWHISLIHPQPVLAILAGLATFVQLRMSQPKTAAATSASSDPSAQSMKMMQYFMPVMIAIFGWSVAAGLALYWTVSSVFQAVQQYFVTGWGSLGNLIPGLGSNTPEQKNSSTVVSANNEKRRESSAERRNGSASADEKATEETRERVGAERGAVSSQLRTSTKSTNKGNSQANKRSRSTSASARRRSGAQRSRS</sequence>